<dbReference type="InterPro" id="IPR050312">
    <property type="entry name" value="IolE/XylAMocC-like"/>
</dbReference>
<sequence length="357" mass="39809">MQTIKGPGLFLAQYINDAPPFNSLAGLATWASGLGFRAVQIPCNHPAIFDLATAAESQTYCDEVKGVLAEHGLEISELSTHLEGQLVAVHPAYQQAFSGFAPPAYRDDARARQAWAENQLRRAAVASARLGLKAHATFSGALAWPYLYPWPPRDEAVIQAAFAELGRRWKPLLDTFDEQGVDVCYELHPSEDLHDGVSFERFLAQVNNHPRCHILYDPSHMLLQQMDYLGFIDIYHPHIRAFHVKDAEFNPSARSGVYGGYQPWIARPGRFRSPGKGQIDFAAIFSKLAQYDYQGWAVLEWECCIQDSESGAKEGADYIRRQIIPVAQRAFDDFARSTTSREAINAMLGLPGGHHHD</sequence>
<proteinExistence type="predicted"/>
<comment type="caution">
    <text evidence="2">The sequence shown here is derived from an EMBL/GenBank/DDBJ whole genome shotgun (WGS) entry which is preliminary data.</text>
</comment>
<keyword evidence="2" id="KW-0413">Isomerase</keyword>
<dbReference type="InterPro" id="IPR036237">
    <property type="entry name" value="Xyl_isomerase-like_sf"/>
</dbReference>
<dbReference type="GO" id="GO:0016853">
    <property type="term" value="F:isomerase activity"/>
    <property type="evidence" value="ECO:0007669"/>
    <property type="project" value="UniProtKB-KW"/>
</dbReference>
<dbReference type="InterPro" id="IPR013022">
    <property type="entry name" value="Xyl_isomerase-like_TIM-brl"/>
</dbReference>
<dbReference type="Gene3D" id="3.20.20.150">
    <property type="entry name" value="Divalent-metal-dependent TIM barrel enzymes"/>
    <property type="match status" value="1"/>
</dbReference>
<dbReference type="AlphaFoldDB" id="A0AAW8HV39"/>
<dbReference type="Pfam" id="PF01261">
    <property type="entry name" value="AP_endonuc_2"/>
    <property type="match status" value="1"/>
</dbReference>
<reference evidence="2" key="1">
    <citation type="submission" date="2023-08" db="EMBL/GenBank/DDBJ databases">
        <title>WGS of pathogenic bacterial species, Los Angeles County Public Health Laboratories.</title>
        <authorList>
            <person name="Garrigues J.M."/>
            <person name="Green N.M."/>
        </authorList>
    </citation>
    <scope>NUCLEOTIDE SEQUENCE</scope>
    <source>
        <strain evidence="2">LACPHL-BACT-2023-00068</strain>
    </source>
</reference>
<dbReference type="PANTHER" id="PTHR12110">
    <property type="entry name" value="HYDROXYPYRUVATE ISOMERASE"/>
    <property type="match status" value="1"/>
</dbReference>
<evidence type="ECO:0000313" key="3">
    <source>
        <dbReference type="Proteomes" id="UP001236270"/>
    </source>
</evidence>
<evidence type="ECO:0000313" key="2">
    <source>
        <dbReference type="EMBL" id="MDQ2310978.1"/>
    </source>
</evidence>
<dbReference type="Proteomes" id="UP001236270">
    <property type="component" value="Unassembled WGS sequence"/>
</dbReference>
<dbReference type="GeneID" id="61385047"/>
<organism evidence="2 3">
    <name type="scientific">Pluralibacter gergoviae</name>
    <name type="common">Enterobacter gergoviae</name>
    <dbReference type="NCBI Taxonomy" id="61647"/>
    <lineage>
        <taxon>Bacteria</taxon>
        <taxon>Pseudomonadati</taxon>
        <taxon>Pseudomonadota</taxon>
        <taxon>Gammaproteobacteria</taxon>
        <taxon>Enterobacterales</taxon>
        <taxon>Enterobacteriaceae</taxon>
        <taxon>Pluralibacter</taxon>
    </lineage>
</organism>
<dbReference type="PANTHER" id="PTHR12110:SF21">
    <property type="entry name" value="XYLOSE ISOMERASE-LIKE TIM BARREL DOMAIN-CONTAINING PROTEIN"/>
    <property type="match status" value="1"/>
</dbReference>
<name>A0AAW8HV39_PLUGE</name>
<accession>A0AAW8HV39</accession>
<dbReference type="RefSeq" id="WP_048254315.1">
    <property type="nucleotide sequence ID" value="NZ_CBCSIS010000013.1"/>
</dbReference>
<dbReference type="SUPFAM" id="SSF51658">
    <property type="entry name" value="Xylose isomerase-like"/>
    <property type="match status" value="1"/>
</dbReference>
<gene>
    <name evidence="2" type="ORF">RBJ30_17995</name>
</gene>
<protein>
    <submittedName>
        <fullName evidence="2">Sugar phosphate isomerase/epimerase family protein</fullName>
    </submittedName>
</protein>
<feature type="domain" description="Xylose isomerase-like TIM barrel" evidence="1">
    <location>
        <begin position="30"/>
        <end position="321"/>
    </location>
</feature>
<evidence type="ECO:0000259" key="1">
    <source>
        <dbReference type="Pfam" id="PF01261"/>
    </source>
</evidence>
<dbReference type="EMBL" id="JAVDNV010000013">
    <property type="protein sequence ID" value="MDQ2310978.1"/>
    <property type="molecule type" value="Genomic_DNA"/>
</dbReference>